<dbReference type="WBParaSite" id="SCUD_0000851901-mRNA-1">
    <property type="protein sequence ID" value="SCUD_0000851901-mRNA-1"/>
    <property type="gene ID" value="SCUD_0000851901"/>
</dbReference>
<keyword evidence="1" id="KW-0175">Coiled coil</keyword>
<organism evidence="4">
    <name type="scientific">Schistosoma curassoni</name>
    <dbReference type="NCBI Taxonomy" id="6186"/>
    <lineage>
        <taxon>Eukaryota</taxon>
        <taxon>Metazoa</taxon>
        <taxon>Spiralia</taxon>
        <taxon>Lophotrochozoa</taxon>
        <taxon>Platyhelminthes</taxon>
        <taxon>Trematoda</taxon>
        <taxon>Digenea</taxon>
        <taxon>Strigeidida</taxon>
        <taxon>Schistosomatoidea</taxon>
        <taxon>Schistosomatidae</taxon>
        <taxon>Schistosoma</taxon>
    </lineage>
</organism>
<evidence type="ECO:0000313" key="3">
    <source>
        <dbReference type="Proteomes" id="UP000279833"/>
    </source>
</evidence>
<sequence length="299" mass="34672">MSKLSEALQDLPKDEETTMEDNWKWIKEVHTSTCQEVLSLNKHHHKEWISIESPDKIQENENKKKAINDRRTSAEKANAQAEYIEANKQRNRWVEHLEELLNRPALLNPPDIEAGYIDLPIDVTLPTNEKIRMVIRQIKGGKTEGPDNMPAEALKSEIKEDLRGRTTADLPERRTPLQNTKEQDLNKLLLNWVKHSVDAQLRDQRAGFRKNWSCIDQIATLCITTEQSVECNFSLCVSFIIYQKAFDNVDRRTLWKLLRHYGAPEKIVSIPLNSYDRLHCKMVHGEQPTDAFQVKTGVR</sequence>
<feature type="coiled-coil region" evidence="1">
    <location>
        <begin position="57"/>
        <end position="103"/>
    </location>
</feature>
<dbReference type="AlphaFoldDB" id="A0A183K0K8"/>
<reference evidence="2 3" key="2">
    <citation type="submission" date="2018-11" db="EMBL/GenBank/DDBJ databases">
        <authorList>
            <consortium name="Pathogen Informatics"/>
        </authorList>
    </citation>
    <scope>NUCLEOTIDE SEQUENCE [LARGE SCALE GENOMIC DNA]</scope>
    <source>
        <strain evidence="2">Dakar</strain>
        <strain evidence="3">Dakar, Senegal</strain>
    </source>
</reference>
<dbReference type="PANTHER" id="PTHR47027:SF25">
    <property type="entry name" value="REVERSE TRANSCRIPTASE DOMAIN-CONTAINING PROTEIN"/>
    <property type="match status" value="1"/>
</dbReference>
<dbReference type="EMBL" id="UZAK01032783">
    <property type="protein sequence ID" value="VDP31208.1"/>
    <property type="molecule type" value="Genomic_DNA"/>
</dbReference>
<dbReference type="STRING" id="6186.A0A183K0K8"/>
<accession>A0A183K0K8</accession>
<dbReference type="PANTHER" id="PTHR47027">
    <property type="entry name" value="REVERSE TRANSCRIPTASE DOMAIN-CONTAINING PROTEIN"/>
    <property type="match status" value="1"/>
</dbReference>
<gene>
    <name evidence="2" type="ORF">SCUD_LOCUS8519</name>
</gene>
<reference evidence="4" key="1">
    <citation type="submission" date="2016-06" db="UniProtKB">
        <authorList>
            <consortium name="WormBaseParasite"/>
        </authorList>
    </citation>
    <scope>IDENTIFICATION</scope>
</reference>
<proteinExistence type="predicted"/>
<keyword evidence="3" id="KW-1185">Reference proteome</keyword>
<protein>
    <submittedName>
        <fullName evidence="4">Reverse transcriptase domain-containing protein</fullName>
    </submittedName>
</protein>
<evidence type="ECO:0000256" key="1">
    <source>
        <dbReference type="SAM" id="Coils"/>
    </source>
</evidence>
<evidence type="ECO:0000313" key="4">
    <source>
        <dbReference type="WBParaSite" id="SCUD_0000851901-mRNA-1"/>
    </source>
</evidence>
<name>A0A183K0K8_9TREM</name>
<evidence type="ECO:0000313" key="2">
    <source>
        <dbReference type="EMBL" id="VDP31208.1"/>
    </source>
</evidence>
<dbReference type="Proteomes" id="UP000279833">
    <property type="component" value="Unassembled WGS sequence"/>
</dbReference>